<dbReference type="Pfam" id="PF00307">
    <property type="entry name" value="CH"/>
    <property type="match status" value="1"/>
</dbReference>
<proteinExistence type="predicted"/>
<feature type="domain" description="Calponin-homology (CH)" evidence="1">
    <location>
        <begin position="78"/>
        <end position="182"/>
    </location>
</feature>
<dbReference type="PROSITE" id="PS50021">
    <property type="entry name" value="CH"/>
    <property type="match status" value="1"/>
</dbReference>
<name>A0A7R8X8U4_9CRUS</name>
<evidence type="ECO:0000313" key="2">
    <source>
        <dbReference type="EMBL" id="CAD7246196.1"/>
    </source>
</evidence>
<dbReference type="SUPFAM" id="SSF47576">
    <property type="entry name" value="Calponin-homology domain, CH-domain"/>
    <property type="match status" value="1"/>
</dbReference>
<dbReference type="SMART" id="SM00033">
    <property type="entry name" value="CH"/>
    <property type="match status" value="1"/>
</dbReference>
<keyword evidence="3" id="KW-1185">Reference proteome</keyword>
<dbReference type="EMBL" id="CAJPEV010001066">
    <property type="protein sequence ID" value="CAG0890495.1"/>
    <property type="molecule type" value="Genomic_DNA"/>
</dbReference>
<evidence type="ECO:0000313" key="3">
    <source>
        <dbReference type="Proteomes" id="UP000677054"/>
    </source>
</evidence>
<dbReference type="PANTHER" id="PTHR11915">
    <property type="entry name" value="SPECTRIN/FILAMIN RELATED CYTOSKELETAL PROTEIN"/>
    <property type="match status" value="1"/>
</dbReference>
<organism evidence="2">
    <name type="scientific">Darwinula stevensoni</name>
    <dbReference type="NCBI Taxonomy" id="69355"/>
    <lineage>
        <taxon>Eukaryota</taxon>
        <taxon>Metazoa</taxon>
        <taxon>Ecdysozoa</taxon>
        <taxon>Arthropoda</taxon>
        <taxon>Crustacea</taxon>
        <taxon>Oligostraca</taxon>
        <taxon>Ostracoda</taxon>
        <taxon>Podocopa</taxon>
        <taxon>Podocopida</taxon>
        <taxon>Darwinulocopina</taxon>
        <taxon>Darwinuloidea</taxon>
        <taxon>Darwinulidae</taxon>
        <taxon>Darwinula</taxon>
    </lineage>
</organism>
<dbReference type="AlphaFoldDB" id="A0A7R8X8U4"/>
<protein>
    <recommendedName>
        <fullName evidence="1">Calponin-homology (CH) domain-containing protein</fullName>
    </recommendedName>
</protein>
<dbReference type="EMBL" id="LR900583">
    <property type="protein sequence ID" value="CAD7246196.1"/>
    <property type="molecule type" value="Genomic_DNA"/>
</dbReference>
<gene>
    <name evidence="2" type="ORF">DSTB1V02_LOCUS6053</name>
</gene>
<accession>A0A7R8X8U4</accession>
<dbReference type="Gene3D" id="1.10.418.10">
    <property type="entry name" value="Calponin-like domain"/>
    <property type="match status" value="2"/>
</dbReference>
<evidence type="ECO:0000259" key="1">
    <source>
        <dbReference type="PROSITE" id="PS50021"/>
    </source>
</evidence>
<dbReference type="InterPro" id="IPR036872">
    <property type="entry name" value="CH_dom_sf"/>
</dbReference>
<dbReference type="InterPro" id="IPR001715">
    <property type="entry name" value="CH_dom"/>
</dbReference>
<dbReference type="Proteomes" id="UP000677054">
    <property type="component" value="Unassembled WGS sequence"/>
</dbReference>
<sequence length="204" mass="22981">MAILKEEVSYYNTVCNFLQGQPVVWNTRLSVRLEGIGAEDIVDGKTTQVLGLIWSIILSFGIKKPPDCPVSDFATDEEKAKKALLIWAQSTTEGYNIPTVVDFTNSWSDGLAFNSIIHRNRPDLINWNDLMAQTPVKRLENVFALAKENFSVERLLDPAEVKLVVVVVVAVTPNARAYDTMPFWVIGQAIHDLNRQAYKTSRVW</sequence>
<dbReference type="OrthoDB" id="18740at2759"/>
<reference evidence="2" key="1">
    <citation type="submission" date="2020-11" db="EMBL/GenBank/DDBJ databases">
        <authorList>
            <person name="Tran Van P."/>
        </authorList>
    </citation>
    <scope>NUCLEOTIDE SEQUENCE</scope>
</reference>